<dbReference type="EMBL" id="MDEO01000036">
    <property type="protein sequence ID" value="OCX12749.1"/>
    <property type="molecule type" value="Genomic_DNA"/>
</dbReference>
<dbReference type="PANTHER" id="PTHR35371">
    <property type="entry name" value="INNER MEMBRANE PROTEIN"/>
    <property type="match status" value="1"/>
</dbReference>
<dbReference type="OrthoDB" id="7743618at2"/>
<evidence type="ECO:0000256" key="1">
    <source>
        <dbReference type="ARBA" id="ARBA00004370"/>
    </source>
</evidence>
<dbReference type="RefSeq" id="WP_024924153.1">
    <property type="nucleotide sequence ID" value="NZ_MDEO01000036.1"/>
</dbReference>
<feature type="transmembrane region" description="Helical" evidence="5">
    <location>
        <begin position="112"/>
        <end position="129"/>
    </location>
</feature>
<proteinExistence type="predicted"/>
<evidence type="ECO:0000313" key="7">
    <source>
        <dbReference type="Proteomes" id="UP000094412"/>
    </source>
</evidence>
<reference evidence="6 7" key="1">
    <citation type="submission" date="2016-08" db="EMBL/GenBank/DDBJ databases">
        <title>Whole genome sequence of Mesorhizobium sp. strain UASWS1009 isolated from industrial sewage.</title>
        <authorList>
            <person name="Crovadore J."/>
            <person name="Calmin G."/>
            <person name="Chablais R."/>
            <person name="Cochard B."/>
            <person name="Lefort F."/>
        </authorList>
    </citation>
    <scope>NUCLEOTIDE SEQUENCE [LARGE SCALE GENOMIC DNA]</scope>
    <source>
        <strain evidence="6 7">UASWS1009</strain>
    </source>
</reference>
<evidence type="ECO:0000256" key="3">
    <source>
        <dbReference type="ARBA" id="ARBA00022989"/>
    </source>
</evidence>
<organism evidence="6 7">
    <name type="scientific">Mesorhizobium hungaricum</name>
    <dbReference type="NCBI Taxonomy" id="1566387"/>
    <lineage>
        <taxon>Bacteria</taxon>
        <taxon>Pseudomonadati</taxon>
        <taxon>Pseudomonadota</taxon>
        <taxon>Alphaproteobacteria</taxon>
        <taxon>Hyphomicrobiales</taxon>
        <taxon>Phyllobacteriaceae</taxon>
        <taxon>Mesorhizobium</taxon>
    </lineage>
</organism>
<feature type="transmembrane region" description="Helical" evidence="5">
    <location>
        <begin position="6"/>
        <end position="26"/>
    </location>
</feature>
<dbReference type="GO" id="GO:0016020">
    <property type="term" value="C:membrane"/>
    <property type="evidence" value="ECO:0007669"/>
    <property type="project" value="UniProtKB-SubCell"/>
</dbReference>
<keyword evidence="3 5" id="KW-1133">Transmembrane helix</keyword>
<comment type="subcellular location">
    <subcellularLocation>
        <location evidence="1">Membrane</location>
    </subcellularLocation>
</comment>
<dbReference type="Pfam" id="PF01124">
    <property type="entry name" value="MAPEG"/>
    <property type="match status" value="1"/>
</dbReference>
<sequence>MSIELTVLAWASLFGIVQIFVASQLATRHYGVKWGLSSREAAMPRPAPFVGRVMRAQANFLETFPIAAAAILIVEFAGLGSRWTELGAIVWLAARAAYLPVYAIGITVWRTLLFAVSIAGIGMVLWPALV</sequence>
<dbReference type="InterPro" id="IPR001129">
    <property type="entry name" value="Membr-assoc_MAPEG"/>
</dbReference>
<dbReference type="InterPro" id="IPR023352">
    <property type="entry name" value="MAPEG-like_dom_sf"/>
</dbReference>
<accession>A0A1C2DDD1</accession>
<dbReference type="AlphaFoldDB" id="A0A1C2DDD1"/>
<feature type="transmembrane region" description="Helical" evidence="5">
    <location>
        <begin position="60"/>
        <end position="80"/>
    </location>
</feature>
<gene>
    <name evidence="6" type="ORF">QV13_24465</name>
</gene>
<evidence type="ECO:0000256" key="4">
    <source>
        <dbReference type="ARBA" id="ARBA00023136"/>
    </source>
</evidence>
<dbReference type="SUPFAM" id="SSF161084">
    <property type="entry name" value="MAPEG domain-like"/>
    <property type="match status" value="1"/>
</dbReference>
<evidence type="ECO:0000256" key="5">
    <source>
        <dbReference type="SAM" id="Phobius"/>
    </source>
</evidence>
<dbReference type="PANTHER" id="PTHR35371:SF1">
    <property type="entry name" value="BLR7753 PROTEIN"/>
    <property type="match status" value="1"/>
</dbReference>
<protein>
    <recommendedName>
        <fullName evidence="8">MAPEG family protein</fullName>
    </recommendedName>
</protein>
<feature type="transmembrane region" description="Helical" evidence="5">
    <location>
        <begin position="86"/>
        <end position="105"/>
    </location>
</feature>
<evidence type="ECO:0000313" key="6">
    <source>
        <dbReference type="EMBL" id="OCX12749.1"/>
    </source>
</evidence>
<keyword evidence="2 5" id="KW-0812">Transmembrane</keyword>
<comment type="caution">
    <text evidence="6">The sequence shown here is derived from an EMBL/GenBank/DDBJ whole genome shotgun (WGS) entry which is preliminary data.</text>
</comment>
<dbReference type="Proteomes" id="UP000094412">
    <property type="component" value="Unassembled WGS sequence"/>
</dbReference>
<keyword evidence="7" id="KW-1185">Reference proteome</keyword>
<evidence type="ECO:0008006" key="8">
    <source>
        <dbReference type="Google" id="ProtNLM"/>
    </source>
</evidence>
<keyword evidence="4 5" id="KW-0472">Membrane</keyword>
<evidence type="ECO:0000256" key="2">
    <source>
        <dbReference type="ARBA" id="ARBA00022692"/>
    </source>
</evidence>
<name>A0A1C2DDD1_9HYPH</name>
<dbReference type="Gene3D" id="1.20.120.550">
    <property type="entry name" value="Membrane associated eicosanoid/glutathione metabolism-like domain"/>
    <property type="match status" value="1"/>
</dbReference>